<keyword evidence="3" id="KW-1185">Reference proteome</keyword>
<keyword evidence="1" id="KW-0175">Coiled coil</keyword>
<name>A0AA38I9C7_9CUCU</name>
<dbReference type="AlphaFoldDB" id="A0AA38I9C7"/>
<evidence type="ECO:0000256" key="1">
    <source>
        <dbReference type="SAM" id="Coils"/>
    </source>
</evidence>
<evidence type="ECO:0000313" key="2">
    <source>
        <dbReference type="EMBL" id="KAJ3652080.1"/>
    </source>
</evidence>
<feature type="coiled-coil region" evidence="1">
    <location>
        <begin position="38"/>
        <end position="65"/>
    </location>
</feature>
<accession>A0AA38I9C7</accession>
<gene>
    <name evidence="2" type="ORF">Zmor_018076</name>
</gene>
<comment type="caution">
    <text evidence="2">The sequence shown here is derived from an EMBL/GenBank/DDBJ whole genome shotgun (WGS) entry which is preliminary data.</text>
</comment>
<evidence type="ECO:0000313" key="3">
    <source>
        <dbReference type="Proteomes" id="UP001168821"/>
    </source>
</evidence>
<proteinExistence type="predicted"/>
<dbReference type="EMBL" id="JALNTZ010000005">
    <property type="protein sequence ID" value="KAJ3652080.1"/>
    <property type="molecule type" value="Genomic_DNA"/>
</dbReference>
<reference evidence="2" key="1">
    <citation type="journal article" date="2023" name="G3 (Bethesda)">
        <title>Whole genome assemblies of Zophobas morio and Tenebrio molitor.</title>
        <authorList>
            <person name="Kaur S."/>
            <person name="Stinson S.A."/>
            <person name="diCenzo G.C."/>
        </authorList>
    </citation>
    <scope>NUCLEOTIDE SEQUENCE</scope>
    <source>
        <strain evidence="2">QUZm001</strain>
    </source>
</reference>
<organism evidence="2 3">
    <name type="scientific">Zophobas morio</name>
    <dbReference type="NCBI Taxonomy" id="2755281"/>
    <lineage>
        <taxon>Eukaryota</taxon>
        <taxon>Metazoa</taxon>
        <taxon>Ecdysozoa</taxon>
        <taxon>Arthropoda</taxon>
        <taxon>Hexapoda</taxon>
        <taxon>Insecta</taxon>
        <taxon>Pterygota</taxon>
        <taxon>Neoptera</taxon>
        <taxon>Endopterygota</taxon>
        <taxon>Coleoptera</taxon>
        <taxon>Polyphaga</taxon>
        <taxon>Cucujiformia</taxon>
        <taxon>Tenebrionidae</taxon>
        <taxon>Zophobas</taxon>
    </lineage>
</organism>
<sequence>MTKNTRSKNSQINDSCLVTSLSVENFREIIEETVKTRTNELLENIQCLLKEVSDLKEQVRLLTDVNDGTLKPRKDRDEESFEHLQDDLLNDSFKSAIEDKSEANNQNTIIVSNQKIDKKKRRLEVKIPERKKNTQQRQSIVKKKQKNAIIGNGDADLNFAGAARRIWLHLGRVRANTKVEDVDKFLKNKCPNKEFIIESLSHDTQRNGSFKIGADMDLKDILYSANFWPVGMSISRFNFFRNKHQPQTISNN</sequence>
<protein>
    <submittedName>
        <fullName evidence="2">Uncharacterized protein</fullName>
    </submittedName>
</protein>
<dbReference type="Proteomes" id="UP001168821">
    <property type="component" value="Unassembled WGS sequence"/>
</dbReference>